<evidence type="ECO:0000256" key="6">
    <source>
        <dbReference type="ARBA" id="ARBA00022989"/>
    </source>
</evidence>
<dbReference type="GO" id="GO:0006508">
    <property type="term" value="P:proteolysis"/>
    <property type="evidence" value="ECO:0007669"/>
    <property type="project" value="InterPro"/>
</dbReference>
<feature type="domain" description="Peptidase M28" evidence="10">
    <location>
        <begin position="100"/>
        <end position="289"/>
    </location>
</feature>
<evidence type="ECO:0000256" key="8">
    <source>
        <dbReference type="ARBA" id="ARBA00031512"/>
    </source>
</evidence>
<dbReference type="GO" id="GO:0005774">
    <property type="term" value="C:vacuolar membrane"/>
    <property type="evidence" value="ECO:0007669"/>
    <property type="project" value="UniProtKB-SubCell"/>
</dbReference>
<dbReference type="Proteomes" id="UP001200642">
    <property type="component" value="Unassembled WGS sequence"/>
</dbReference>
<proteinExistence type="inferred from homology"/>
<keyword evidence="7" id="KW-0325">Glycoprotein</keyword>
<evidence type="ECO:0000256" key="5">
    <source>
        <dbReference type="ARBA" id="ARBA00022554"/>
    </source>
</evidence>
<protein>
    <recommendedName>
        <fullName evidence="4">Vacuolar membrane protease</fullName>
    </recommendedName>
    <alternativeName>
        <fullName evidence="8">FXNA-related family protease 1</fullName>
    </alternativeName>
</protein>
<evidence type="ECO:0000256" key="2">
    <source>
        <dbReference type="ARBA" id="ARBA00004128"/>
    </source>
</evidence>
<accession>A0AAE3EVA8</accession>
<evidence type="ECO:0000256" key="7">
    <source>
        <dbReference type="ARBA" id="ARBA00023180"/>
    </source>
</evidence>
<evidence type="ECO:0000256" key="3">
    <source>
        <dbReference type="ARBA" id="ARBA00010918"/>
    </source>
</evidence>
<dbReference type="InterPro" id="IPR045175">
    <property type="entry name" value="M28_fam"/>
</dbReference>
<dbReference type="InterPro" id="IPR007484">
    <property type="entry name" value="Peptidase_M28"/>
</dbReference>
<keyword evidence="9" id="KW-0812">Transmembrane</keyword>
<feature type="transmembrane region" description="Helical" evidence="9">
    <location>
        <begin position="401"/>
        <end position="420"/>
    </location>
</feature>
<evidence type="ECO:0000256" key="9">
    <source>
        <dbReference type="SAM" id="Phobius"/>
    </source>
</evidence>
<comment type="similarity">
    <text evidence="3">Belongs to the peptidase M28 family.</text>
</comment>
<feature type="transmembrane region" description="Helical" evidence="9">
    <location>
        <begin position="453"/>
        <end position="471"/>
    </location>
</feature>
<name>A0AAE3EVA8_9FLAO</name>
<dbReference type="EMBL" id="JAIRBC010000011">
    <property type="protein sequence ID" value="MCG2460854.1"/>
    <property type="molecule type" value="Genomic_DNA"/>
</dbReference>
<keyword evidence="5" id="KW-0926">Vacuole</keyword>
<dbReference type="RefSeq" id="WP_317902003.1">
    <property type="nucleotide sequence ID" value="NZ_JAIRBC010000011.1"/>
</dbReference>
<feature type="transmembrane region" description="Helical" evidence="9">
    <location>
        <begin position="508"/>
        <end position="528"/>
    </location>
</feature>
<evidence type="ECO:0000256" key="1">
    <source>
        <dbReference type="ARBA" id="ARBA00003273"/>
    </source>
</evidence>
<organism evidence="11 12">
    <name type="scientific">Cerina litoralis</name>
    <dbReference type="NCBI Taxonomy" id="2874477"/>
    <lineage>
        <taxon>Bacteria</taxon>
        <taxon>Pseudomonadati</taxon>
        <taxon>Bacteroidota</taxon>
        <taxon>Flavobacteriia</taxon>
        <taxon>Flavobacteriales</taxon>
        <taxon>Flavobacteriaceae</taxon>
        <taxon>Cerina</taxon>
    </lineage>
</organism>
<dbReference type="GO" id="GO:0008235">
    <property type="term" value="F:metalloexopeptidase activity"/>
    <property type="evidence" value="ECO:0007669"/>
    <property type="project" value="InterPro"/>
</dbReference>
<evidence type="ECO:0000259" key="10">
    <source>
        <dbReference type="Pfam" id="PF04389"/>
    </source>
</evidence>
<comment type="function">
    <text evidence="1">May be involved in vacuolar sorting and osmoregulation.</text>
</comment>
<keyword evidence="12" id="KW-1185">Reference proteome</keyword>
<feature type="transmembrane region" description="Helical" evidence="9">
    <location>
        <begin position="327"/>
        <end position="349"/>
    </location>
</feature>
<reference evidence="11" key="1">
    <citation type="submission" date="2023-02" db="EMBL/GenBank/DDBJ databases">
        <title>Genome of Flavobacteriaceae gen. nov. sp. strain F89.</title>
        <authorList>
            <person name="Wang Y."/>
        </authorList>
    </citation>
    <scope>NUCLEOTIDE SEQUENCE</scope>
    <source>
        <strain evidence="11">F89</strain>
    </source>
</reference>
<dbReference type="Pfam" id="PF04389">
    <property type="entry name" value="Peptidase_M28"/>
    <property type="match status" value="1"/>
</dbReference>
<dbReference type="PANTHER" id="PTHR12147:SF58">
    <property type="entry name" value="VACUOLAR MEMBRANE PROTEASE"/>
    <property type="match status" value="1"/>
</dbReference>
<dbReference type="PANTHER" id="PTHR12147">
    <property type="entry name" value="METALLOPEPTIDASE M28 FAMILY MEMBER"/>
    <property type="match status" value="1"/>
</dbReference>
<evidence type="ECO:0000256" key="4">
    <source>
        <dbReference type="ARBA" id="ARBA00017435"/>
    </source>
</evidence>
<keyword evidence="6 9" id="KW-1133">Transmembrane helix</keyword>
<keyword evidence="9" id="KW-0472">Membrane</keyword>
<evidence type="ECO:0000313" key="11">
    <source>
        <dbReference type="EMBL" id="MCG2460854.1"/>
    </source>
</evidence>
<dbReference type="Gene3D" id="3.40.630.10">
    <property type="entry name" value="Zn peptidases"/>
    <property type="match status" value="1"/>
</dbReference>
<sequence>MKKLATPLTFLLVLFAIFWSFKSSMPAYHADGDLPKTSFSTDRALAHVKEISKKPHAVGFPGHKQVRDYIVGELEKMGLKTTLQMGYTAGDWGNLSKPTNILARIKGSGSGKALLLLAHYDSNPHSSLGASDDGSGVATILEGVRTFLSKKRIPKNDIIVLISDAEELGLNGADLFVNDHPWAKSVGLALNFEARGSGGPSYMLIETNGGNAHLIRDFTAADPQYPVANSLVYSIYKMLPNDTDLTVFRKDGDIEGFNFAFIDDHFDYHTARDNYDRLDRSSLAHQGSYLMPLLNYFSDADLENLKSTADDAYFNFPYYGLVSYPFAWIWTMFGLVVVVFIILLIIGFRNGQLNLNGIAKGFVPMFLALAINGAVGYYSWPVLNKMYPQYTDILQGFTYNGYTYILAFVLFSIGICFWTYHRFRKTGLTNLLVAPLLFWLVLCGGVSAYLPGASFFLVPVVTALISFMILIKQKSPSPYLLMFLTLPALLIYAPLIKMFPVGLGLKMMVSATILTTLTFFLMLPLFGFYKHKNRFAMLGMVLFVGFMVSAHLDSGFSKENAKPSSLLYVLNIDNQEAHWVTYDHYLNDWTAQYLGADKQVPQKEDFRTLSSKYATHFSYTANAPLKDIPGSKVEKLLDTLINEERILKIKITPRRSLNRLDVFVNDIDIKSASVNDISLTKDYLENRKNHKLITHYISDNDPTSLLLIVPKDSPLTLDLYEASNDLLKNSLFSVPERPINSIPMPFVLNDAIVTTQTVTF</sequence>
<feature type="transmembrane region" description="Helical" evidence="9">
    <location>
        <begin position="427"/>
        <end position="447"/>
    </location>
</feature>
<gene>
    <name evidence="11" type="ORF">K8352_08845</name>
</gene>
<feature type="transmembrane region" description="Helical" evidence="9">
    <location>
        <begin position="361"/>
        <end position="381"/>
    </location>
</feature>
<evidence type="ECO:0000313" key="12">
    <source>
        <dbReference type="Proteomes" id="UP001200642"/>
    </source>
</evidence>
<comment type="caution">
    <text evidence="11">The sequence shown here is derived from an EMBL/GenBank/DDBJ whole genome shotgun (WGS) entry which is preliminary data.</text>
</comment>
<dbReference type="SUPFAM" id="SSF53187">
    <property type="entry name" value="Zn-dependent exopeptidases"/>
    <property type="match status" value="1"/>
</dbReference>
<comment type="subcellular location">
    <subcellularLocation>
        <location evidence="2">Vacuole membrane</location>
        <topology evidence="2">Multi-pass membrane protein</topology>
    </subcellularLocation>
</comment>
<dbReference type="AlphaFoldDB" id="A0AAE3EVA8"/>
<feature type="transmembrane region" description="Helical" evidence="9">
    <location>
        <begin position="478"/>
        <end position="496"/>
    </location>
</feature>
<feature type="transmembrane region" description="Helical" evidence="9">
    <location>
        <begin position="535"/>
        <end position="552"/>
    </location>
</feature>